<evidence type="ECO:0008006" key="3">
    <source>
        <dbReference type="Google" id="ProtNLM"/>
    </source>
</evidence>
<dbReference type="Proteomes" id="UP000179807">
    <property type="component" value="Unassembled WGS sequence"/>
</dbReference>
<proteinExistence type="predicted"/>
<dbReference type="GeneID" id="94834226"/>
<protein>
    <recommendedName>
        <fullName evidence="3">DUF3447 domain-containing protein</fullName>
    </recommendedName>
</protein>
<dbReference type="RefSeq" id="XP_068365909.1">
    <property type="nucleotide sequence ID" value="XM_068499522.1"/>
</dbReference>
<sequence length="281" mass="33682">MMFSSDTLDFGFEILLNEIEILSYLHRLLFDVIECDEPEFEEKQSDLFLYLNNIPIETNFNVYEAFIQLLVHASLIRHYYQSVFQRIISILDELLRKHNLKEVFHPLTIFNVFEKNKVLLLHLYENNIIDLSLIMNEIWAYADESLFLYFGYEIIKESPSFFEETVDYLRIRKSKYQFYYNTDKQEEFFCGRKHGHSFDKLSKIIQNDDIDSFISIYFSLKNDSNESFDLNQKIYPPACESNKDIRNFNRGISLLEYSMAFGSVKIFKYLWIHKVEYSKAS</sequence>
<evidence type="ECO:0000313" key="2">
    <source>
        <dbReference type="Proteomes" id="UP000179807"/>
    </source>
</evidence>
<name>A0A1J4KTF4_9EUKA</name>
<evidence type="ECO:0000313" key="1">
    <source>
        <dbReference type="EMBL" id="OHT12773.1"/>
    </source>
</evidence>
<dbReference type="VEuPathDB" id="TrichDB:TRFO_17326"/>
<dbReference type="AlphaFoldDB" id="A0A1J4KTF4"/>
<accession>A0A1J4KTF4</accession>
<keyword evidence="2" id="KW-1185">Reference proteome</keyword>
<dbReference type="EMBL" id="MLAK01000556">
    <property type="protein sequence ID" value="OHT12773.1"/>
    <property type="molecule type" value="Genomic_DNA"/>
</dbReference>
<comment type="caution">
    <text evidence="1">The sequence shown here is derived from an EMBL/GenBank/DDBJ whole genome shotgun (WGS) entry which is preliminary data.</text>
</comment>
<gene>
    <name evidence="1" type="ORF">TRFO_17326</name>
</gene>
<organism evidence="1 2">
    <name type="scientific">Tritrichomonas foetus</name>
    <dbReference type="NCBI Taxonomy" id="1144522"/>
    <lineage>
        <taxon>Eukaryota</taxon>
        <taxon>Metamonada</taxon>
        <taxon>Parabasalia</taxon>
        <taxon>Tritrichomonadida</taxon>
        <taxon>Tritrichomonadidae</taxon>
        <taxon>Tritrichomonas</taxon>
    </lineage>
</organism>
<reference evidence="1" key="1">
    <citation type="submission" date="2016-10" db="EMBL/GenBank/DDBJ databases">
        <authorList>
            <person name="Benchimol M."/>
            <person name="Almeida L.G."/>
            <person name="Vasconcelos A.T."/>
            <person name="Perreira-Neves A."/>
            <person name="Rosa I.A."/>
            <person name="Tasca T."/>
            <person name="Bogo M.R."/>
            <person name="de Souza W."/>
        </authorList>
    </citation>
    <scope>NUCLEOTIDE SEQUENCE [LARGE SCALE GENOMIC DNA]</scope>
    <source>
        <strain evidence="1">K</strain>
    </source>
</reference>